<dbReference type="InterPro" id="IPR001466">
    <property type="entry name" value="Beta-lactam-related"/>
</dbReference>
<evidence type="ECO:0000313" key="2">
    <source>
        <dbReference type="EMBL" id="SHM36140.1"/>
    </source>
</evidence>
<protein>
    <submittedName>
        <fullName evidence="2">CubicO group peptidase, beta-lactamase class C family</fullName>
    </submittedName>
</protein>
<keyword evidence="3" id="KW-1185">Reference proteome</keyword>
<dbReference type="Proteomes" id="UP000184339">
    <property type="component" value="Unassembled WGS sequence"/>
</dbReference>
<dbReference type="PANTHER" id="PTHR46825:SF9">
    <property type="entry name" value="BETA-LACTAMASE-RELATED DOMAIN-CONTAINING PROTEIN"/>
    <property type="match status" value="1"/>
</dbReference>
<dbReference type="STRING" id="551987.SAMN05192549_101401"/>
<name>A0A1M7I5Z6_9BURK</name>
<accession>A0A1M7I5Z6</accession>
<proteinExistence type="predicted"/>
<feature type="domain" description="Beta-lactamase-related" evidence="1">
    <location>
        <begin position="18"/>
        <end position="323"/>
    </location>
</feature>
<dbReference type="EMBL" id="FRCX01000001">
    <property type="protein sequence ID" value="SHM36140.1"/>
    <property type="molecule type" value="Genomic_DNA"/>
</dbReference>
<gene>
    <name evidence="2" type="ORF">SAMN05192549_101401</name>
</gene>
<dbReference type="AlphaFoldDB" id="A0A1M7I5Z6"/>
<dbReference type="Pfam" id="PF00144">
    <property type="entry name" value="Beta-lactamase"/>
    <property type="match status" value="1"/>
</dbReference>
<organism evidence="2 3">
    <name type="scientific">Duganella sacchari</name>
    <dbReference type="NCBI Taxonomy" id="551987"/>
    <lineage>
        <taxon>Bacteria</taxon>
        <taxon>Pseudomonadati</taxon>
        <taxon>Pseudomonadota</taxon>
        <taxon>Betaproteobacteria</taxon>
        <taxon>Burkholderiales</taxon>
        <taxon>Oxalobacteraceae</taxon>
        <taxon>Telluria group</taxon>
        <taxon>Duganella</taxon>
    </lineage>
</organism>
<evidence type="ECO:0000259" key="1">
    <source>
        <dbReference type="Pfam" id="PF00144"/>
    </source>
</evidence>
<dbReference type="Gene3D" id="3.40.710.10">
    <property type="entry name" value="DD-peptidase/beta-lactamase superfamily"/>
    <property type="match status" value="1"/>
</dbReference>
<dbReference type="PANTHER" id="PTHR46825">
    <property type="entry name" value="D-ALANYL-D-ALANINE-CARBOXYPEPTIDASE/ENDOPEPTIDASE AMPH"/>
    <property type="match status" value="1"/>
</dbReference>
<evidence type="ECO:0000313" key="3">
    <source>
        <dbReference type="Proteomes" id="UP000184339"/>
    </source>
</evidence>
<dbReference type="OrthoDB" id="9799367at2"/>
<reference evidence="3" key="1">
    <citation type="submission" date="2016-11" db="EMBL/GenBank/DDBJ databases">
        <authorList>
            <person name="Varghese N."/>
            <person name="Submissions S."/>
        </authorList>
    </citation>
    <scope>NUCLEOTIDE SEQUENCE [LARGE SCALE GENOMIC DNA]</scope>
    <source>
        <strain evidence="3">Sac-22</strain>
    </source>
</reference>
<dbReference type="InterPro" id="IPR050491">
    <property type="entry name" value="AmpC-like"/>
</dbReference>
<dbReference type="RefSeq" id="WP_072780906.1">
    <property type="nucleotide sequence ID" value="NZ_FRCX01000001.1"/>
</dbReference>
<dbReference type="SUPFAM" id="SSF56601">
    <property type="entry name" value="beta-lactamase/transpeptidase-like"/>
    <property type="match status" value="1"/>
</dbReference>
<dbReference type="InterPro" id="IPR012338">
    <property type="entry name" value="Beta-lactam/transpept-like"/>
</dbReference>
<sequence>MTSNDMEKLDAVLSGLATDGGPGVIVSVQRAGVPLVRRGYGLASLDSGLVNTPATKMRIGSTTKHFCCVLALLLRNEGKLSIDEPIARWLPELPASQGARTVRQLMNHTGGMRDYLDLSLLSNGLTIVPEEAAFDYQCRQQEENFSTSEQFMYNNGGYRLLSLVIERVLGKPLAQAMRERLFEPLSMYDTVLWSTDLDPLPGSATTHLVHPDGHFTKSLFPSVILGEGGVASTLDDMQRWLSHLVNPALWPHTLSDELMAPTTLSNGYINPYGFGLIHENWRGVTVLHHAGGVVGGTCQMLAAPEQDIQIIVMSNRSDVTAADIAQKLLTALLEPQLTPEDEPADPQLGAALGGDYYCDQSGRHFAIEAREGKLYLVSFGMPLPLLRDGESGLKVNLLSIIVFGIVAVRDSGGAVTAIHVTEQGKTHRCERVSQPVQAASSVAPFSGNWRSDELGADIVVETGERDVLRIVGLYGRNVFKLQPLRGDVCLLSSLDPHVPLHGTLRLRQGATGGRELMLDTSRTRRLRLQERADHG</sequence>